<dbReference type="PANTHER" id="PTHR45648">
    <property type="entry name" value="GDSL LIPASE/ACYLHYDROLASE FAMILY PROTEIN (AFU_ORTHOLOGUE AFUA_4G14700)"/>
    <property type="match status" value="1"/>
</dbReference>
<reference evidence="4" key="1">
    <citation type="journal article" date="2019" name="Science">
        <title>Mutation of a bHLH transcription factor allowed almond domestication.</title>
        <authorList>
            <person name="Sanchez-Perez R."/>
            <person name="Pavan S."/>
            <person name="Mazzeo R."/>
            <person name="Moldovan C."/>
            <person name="Aiese Cigliano R."/>
            <person name="Del Cueto J."/>
            <person name="Ricciardi F."/>
            <person name="Lotti C."/>
            <person name="Ricciardi L."/>
            <person name="Dicenta F."/>
            <person name="Lopez-Marques R.L."/>
            <person name="Lindberg Moller B."/>
        </authorList>
    </citation>
    <scope>NUCLEOTIDE SEQUENCE</scope>
</reference>
<gene>
    <name evidence="4" type="ORF">Prudu_020174</name>
</gene>
<organism evidence="4">
    <name type="scientific">Prunus dulcis</name>
    <name type="common">Almond</name>
    <name type="synonym">Amygdalus dulcis</name>
    <dbReference type="NCBI Taxonomy" id="3755"/>
    <lineage>
        <taxon>Eukaryota</taxon>
        <taxon>Viridiplantae</taxon>
        <taxon>Streptophyta</taxon>
        <taxon>Embryophyta</taxon>
        <taxon>Tracheophyta</taxon>
        <taxon>Spermatophyta</taxon>
        <taxon>Magnoliopsida</taxon>
        <taxon>eudicotyledons</taxon>
        <taxon>Gunneridae</taxon>
        <taxon>Pentapetalae</taxon>
        <taxon>rosids</taxon>
        <taxon>fabids</taxon>
        <taxon>Rosales</taxon>
        <taxon>Rosaceae</taxon>
        <taxon>Amygdaloideae</taxon>
        <taxon>Amygdaleae</taxon>
        <taxon>Prunus</taxon>
    </lineage>
</organism>
<dbReference type="InterPro" id="IPR001087">
    <property type="entry name" value="GDSL"/>
</dbReference>
<keyword evidence="3" id="KW-0443">Lipid metabolism</keyword>
<evidence type="ECO:0000256" key="2">
    <source>
        <dbReference type="ARBA" id="ARBA00022801"/>
    </source>
</evidence>
<dbReference type="InterPro" id="IPR036514">
    <property type="entry name" value="SGNH_hydro_sf"/>
</dbReference>
<dbReference type="PANTHER" id="PTHR45648:SF180">
    <property type="entry name" value="OS04G0561800 PROTEIN"/>
    <property type="match status" value="1"/>
</dbReference>
<dbReference type="GO" id="GO:0016788">
    <property type="term" value="F:hydrolase activity, acting on ester bonds"/>
    <property type="evidence" value="ECO:0007669"/>
    <property type="project" value="InterPro"/>
</dbReference>
<dbReference type="Pfam" id="PF00657">
    <property type="entry name" value="Lipase_GDSL"/>
    <property type="match status" value="1"/>
</dbReference>
<accession>A0A4Y1RWF7</accession>
<protein>
    <recommendedName>
        <fullName evidence="5">GDSL-like Lipase/Acylhydrolase superfamily protein</fullName>
    </recommendedName>
</protein>
<dbReference type="EMBL" id="AP019303">
    <property type="protein sequence ID" value="BBH08083.1"/>
    <property type="molecule type" value="Genomic_DNA"/>
</dbReference>
<name>A0A4Y1RWF7_PRUDU</name>
<keyword evidence="2" id="KW-0378">Hydrolase</keyword>
<evidence type="ECO:0000256" key="1">
    <source>
        <dbReference type="ARBA" id="ARBA00008668"/>
    </source>
</evidence>
<dbReference type="InterPro" id="IPR051058">
    <property type="entry name" value="GDSL_Est/Lipase"/>
</dbReference>
<proteinExistence type="inferred from homology"/>
<dbReference type="Gene3D" id="3.40.50.1110">
    <property type="entry name" value="SGNH hydrolase"/>
    <property type="match status" value="1"/>
</dbReference>
<dbReference type="AlphaFoldDB" id="A0A4Y1RWF7"/>
<dbReference type="GO" id="GO:0016042">
    <property type="term" value="P:lipid catabolic process"/>
    <property type="evidence" value="ECO:0007669"/>
    <property type="project" value="UniProtKB-KW"/>
</dbReference>
<keyword evidence="3" id="KW-0442">Lipid degradation</keyword>
<evidence type="ECO:0000256" key="3">
    <source>
        <dbReference type="ARBA" id="ARBA00022963"/>
    </source>
</evidence>
<evidence type="ECO:0008006" key="5">
    <source>
        <dbReference type="Google" id="ProtNLM"/>
    </source>
</evidence>
<sequence length="342" mass="38417">MIHSSRADFAPNGIDFSYSVPTGRFSNGLNSADQIARLFGYQRSPPPFLYILNRTSTFKRDILQGVNFASGGSGILKDTGKFRYIEVVPLGDQIQQFATVRGNFTKLIGPEATDKFLARSLFIISIGSNDLFDHVELPSNSSTSVDPEDEFFYMANLQFTYRNHLEGLYKLGARKFGIISVAPIGCCPHARVSNTSDLLLEMSSKLKGMKYSLGNAYEMTMSIIEDPLAFGKYFRQIKNLLNYLLGFKDIQSACCGNGQLNGVIPCMHSLNPNLCANRHEYLFWDLYHPTEYASRLAALTLYGAETRFVAPMNFSQLAAIPIHICSKSNYKYYHLRFMGINR</sequence>
<evidence type="ECO:0000313" key="4">
    <source>
        <dbReference type="EMBL" id="BBH08083.1"/>
    </source>
</evidence>
<comment type="similarity">
    <text evidence="1">Belongs to the 'GDSL' lipolytic enzyme family.</text>
</comment>